<dbReference type="EMBL" id="ABVL01000010">
    <property type="protein sequence ID" value="EDY18986.1"/>
    <property type="molecule type" value="Genomic_DNA"/>
</dbReference>
<dbReference type="PANTHER" id="PTHR33619">
    <property type="entry name" value="POLYSACCHARIDE EXPORT PROTEIN GFCE-RELATED"/>
    <property type="match status" value="1"/>
</dbReference>
<dbReference type="AlphaFoldDB" id="B4D406"/>
<dbReference type="RefSeq" id="WP_006980969.1">
    <property type="nucleotide sequence ID" value="NZ_ABVL01000010.1"/>
</dbReference>
<evidence type="ECO:0000313" key="3">
    <source>
        <dbReference type="EMBL" id="EDY18986.1"/>
    </source>
</evidence>
<proteinExistence type="predicted"/>
<accession>B4D406</accession>
<dbReference type="Gene3D" id="3.30.1950.10">
    <property type="entry name" value="wza like domain"/>
    <property type="match status" value="1"/>
</dbReference>
<name>B4D406_9BACT</name>
<dbReference type="InterPro" id="IPR003715">
    <property type="entry name" value="Poly_export_N"/>
</dbReference>
<dbReference type="Gene3D" id="3.10.560.10">
    <property type="entry name" value="Outer membrane lipoprotein wza domain like"/>
    <property type="match status" value="1"/>
</dbReference>
<evidence type="ECO:0000256" key="1">
    <source>
        <dbReference type="ARBA" id="ARBA00022729"/>
    </source>
</evidence>
<sequence precursor="true">MPSFLRFAIFASALLAVTLTGRGQGGWAPKPAAFPQPGYPAAIPATGITQPGLGLMQERMAVVDPDKKLSAGDQVTFEIMEDREGGLPRVVTATGELDVPPLGRVKVSGKTATEAAAEIKLALEKDYYYHATVRLNIDRVSPVQVRSGLVYLSGEVRVGGPQEIISGETLTLCNAILKAGGVSEWGNPEKVQLTRQKKEGGVETIVANYSKIIKDGDAKKDPVLQDGDRIFIPKIFWRWK</sequence>
<dbReference type="eggNOG" id="COG1596">
    <property type="taxonomic scope" value="Bacteria"/>
</dbReference>
<evidence type="ECO:0000259" key="2">
    <source>
        <dbReference type="Pfam" id="PF02563"/>
    </source>
</evidence>
<dbReference type="Pfam" id="PF02563">
    <property type="entry name" value="Poly_export"/>
    <property type="match status" value="1"/>
</dbReference>
<dbReference type="STRING" id="497964.CfE428DRAFT_3644"/>
<organism evidence="3 4">
    <name type="scientific">Chthoniobacter flavus Ellin428</name>
    <dbReference type="NCBI Taxonomy" id="497964"/>
    <lineage>
        <taxon>Bacteria</taxon>
        <taxon>Pseudomonadati</taxon>
        <taxon>Verrucomicrobiota</taxon>
        <taxon>Spartobacteria</taxon>
        <taxon>Chthoniobacterales</taxon>
        <taxon>Chthoniobacteraceae</taxon>
        <taxon>Chthoniobacter</taxon>
    </lineage>
</organism>
<dbReference type="InterPro" id="IPR049712">
    <property type="entry name" value="Poly_export"/>
</dbReference>
<feature type="domain" description="Polysaccharide export protein N-terminal" evidence="2">
    <location>
        <begin position="63"/>
        <end position="135"/>
    </location>
</feature>
<gene>
    <name evidence="3" type="ORF">CfE428DRAFT_3644</name>
</gene>
<comment type="caution">
    <text evidence="3">The sequence shown here is derived from an EMBL/GenBank/DDBJ whole genome shotgun (WGS) entry which is preliminary data.</text>
</comment>
<evidence type="ECO:0000313" key="4">
    <source>
        <dbReference type="Proteomes" id="UP000005824"/>
    </source>
</evidence>
<dbReference type="InParanoid" id="B4D406"/>
<reference evidence="3 4" key="1">
    <citation type="journal article" date="2011" name="J. Bacteriol.">
        <title>Genome sequence of Chthoniobacter flavus Ellin428, an aerobic heterotrophic soil bacterium.</title>
        <authorList>
            <person name="Kant R."/>
            <person name="van Passel M.W."/>
            <person name="Palva A."/>
            <person name="Lucas S."/>
            <person name="Lapidus A."/>
            <person name="Glavina Del Rio T."/>
            <person name="Dalin E."/>
            <person name="Tice H."/>
            <person name="Bruce D."/>
            <person name="Goodwin L."/>
            <person name="Pitluck S."/>
            <person name="Larimer F.W."/>
            <person name="Land M.L."/>
            <person name="Hauser L."/>
            <person name="Sangwan P."/>
            <person name="de Vos W.M."/>
            <person name="Janssen P.H."/>
            <person name="Smidt H."/>
        </authorList>
    </citation>
    <scope>NUCLEOTIDE SEQUENCE [LARGE SCALE GENOMIC DNA]</scope>
    <source>
        <strain evidence="3 4">Ellin428</strain>
    </source>
</reference>
<keyword evidence="4" id="KW-1185">Reference proteome</keyword>
<protein>
    <submittedName>
        <fullName evidence="3">Polysaccharide export protein</fullName>
    </submittedName>
</protein>
<dbReference type="Proteomes" id="UP000005824">
    <property type="component" value="Unassembled WGS sequence"/>
</dbReference>
<dbReference type="PANTHER" id="PTHR33619:SF3">
    <property type="entry name" value="POLYSACCHARIDE EXPORT PROTEIN GFCE-RELATED"/>
    <property type="match status" value="1"/>
</dbReference>
<dbReference type="GO" id="GO:0015159">
    <property type="term" value="F:polysaccharide transmembrane transporter activity"/>
    <property type="evidence" value="ECO:0007669"/>
    <property type="project" value="InterPro"/>
</dbReference>
<keyword evidence="1" id="KW-0732">Signal</keyword>